<keyword evidence="3" id="KW-1185">Reference proteome</keyword>
<dbReference type="GO" id="GO:0006283">
    <property type="term" value="P:transcription-coupled nucleotide-excision repair"/>
    <property type="evidence" value="ECO:0007669"/>
    <property type="project" value="InterPro"/>
</dbReference>
<name>A0A498JCQ5_MALDO</name>
<reference evidence="2 3" key="1">
    <citation type="submission" date="2018-10" db="EMBL/GenBank/DDBJ databases">
        <title>A high-quality apple genome assembly.</title>
        <authorList>
            <person name="Hu J."/>
        </authorList>
    </citation>
    <scope>NUCLEOTIDE SEQUENCE [LARGE SCALE GENOMIC DNA]</scope>
    <source>
        <strain evidence="3">cv. HFTH1</strain>
        <tissue evidence="2">Young leaf</tissue>
    </source>
</reference>
<dbReference type="STRING" id="3750.A0A498JCQ5"/>
<dbReference type="EMBL" id="RDQH01000334">
    <property type="protein sequence ID" value="RXH91583.1"/>
    <property type="molecule type" value="Genomic_DNA"/>
</dbReference>
<accession>A0A498JCQ5</accession>
<dbReference type="InterPro" id="IPR042238">
    <property type="entry name" value="Rad28/ERCC8/Ckn1/ATCSA-1"/>
</dbReference>
<sequence length="85" mass="9394">MEEIGPVKGSMKQRLHPGMLSSQDHATAHYSAFTGLKVTEDGMRAICGRELYTGGNDRQILVWSLPRMVSDEDKGPSKDGDNWSN</sequence>
<dbReference type="GO" id="GO:0031464">
    <property type="term" value="C:Cul4A-RING E3 ubiquitin ligase complex"/>
    <property type="evidence" value="ECO:0007669"/>
    <property type="project" value="TreeGrafter"/>
</dbReference>
<gene>
    <name evidence="2" type="ORF">DVH24_020606</name>
</gene>
<dbReference type="GO" id="GO:0043161">
    <property type="term" value="P:proteasome-mediated ubiquitin-dependent protein catabolic process"/>
    <property type="evidence" value="ECO:0007669"/>
    <property type="project" value="TreeGrafter"/>
</dbReference>
<evidence type="ECO:0000313" key="3">
    <source>
        <dbReference type="Proteomes" id="UP000290289"/>
    </source>
</evidence>
<feature type="region of interest" description="Disordered" evidence="1">
    <location>
        <begin position="1"/>
        <end position="22"/>
    </location>
</feature>
<organism evidence="2 3">
    <name type="scientific">Malus domestica</name>
    <name type="common">Apple</name>
    <name type="synonym">Pyrus malus</name>
    <dbReference type="NCBI Taxonomy" id="3750"/>
    <lineage>
        <taxon>Eukaryota</taxon>
        <taxon>Viridiplantae</taxon>
        <taxon>Streptophyta</taxon>
        <taxon>Embryophyta</taxon>
        <taxon>Tracheophyta</taxon>
        <taxon>Spermatophyta</taxon>
        <taxon>Magnoliopsida</taxon>
        <taxon>eudicotyledons</taxon>
        <taxon>Gunneridae</taxon>
        <taxon>Pentapetalae</taxon>
        <taxon>rosids</taxon>
        <taxon>fabids</taxon>
        <taxon>Rosales</taxon>
        <taxon>Rosaceae</taxon>
        <taxon>Amygdaloideae</taxon>
        <taxon>Maleae</taxon>
        <taxon>Malus</taxon>
    </lineage>
</organism>
<dbReference type="PANTHER" id="PTHR46202:SF1">
    <property type="entry name" value="DNA EXCISION REPAIR PROTEIN ERCC-8"/>
    <property type="match status" value="1"/>
</dbReference>
<dbReference type="AlphaFoldDB" id="A0A498JCQ5"/>
<evidence type="ECO:0000313" key="2">
    <source>
        <dbReference type="EMBL" id="RXH91583.1"/>
    </source>
</evidence>
<proteinExistence type="predicted"/>
<comment type="caution">
    <text evidence="2">The sequence shown here is derived from an EMBL/GenBank/DDBJ whole genome shotgun (WGS) entry which is preliminary data.</text>
</comment>
<protein>
    <submittedName>
        <fullName evidence="2">Uncharacterized protein</fullName>
    </submittedName>
</protein>
<dbReference type="GO" id="GO:0000109">
    <property type="term" value="C:nucleotide-excision repair complex"/>
    <property type="evidence" value="ECO:0007669"/>
    <property type="project" value="TreeGrafter"/>
</dbReference>
<dbReference type="Proteomes" id="UP000290289">
    <property type="component" value="Chromosome 8"/>
</dbReference>
<evidence type="ECO:0000256" key="1">
    <source>
        <dbReference type="SAM" id="MobiDB-lite"/>
    </source>
</evidence>
<dbReference type="PANTHER" id="PTHR46202">
    <property type="entry name" value="DNA EXCISION REPAIR PROTEIN ERCC-8"/>
    <property type="match status" value="1"/>
</dbReference>
<dbReference type="GO" id="GO:0000209">
    <property type="term" value="P:protein polyubiquitination"/>
    <property type="evidence" value="ECO:0007669"/>
    <property type="project" value="TreeGrafter"/>
</dbReference>